<feature type="coiled-coil region" evidence="32">
    <location>
        <begin position="626"/>
        <end position="660"/>
    </location>
</feature>
<evidence type="ECO:0000256" key="23">
    <source>
        <dbReference type="ARBA" id="ARBA00023046"/>
    </source>
</evidence>
<keyword evidence="28 32" id="KW-0325">Glycoprotein</keyword>
<comment type="subunit">
    <text evidence="32">The mature envelope protein (Env) consists of a homotrimer of non-covalently associated gp120-gp41 heterodimers. The resulting complex protrudes from the virus surface as a spike. There seems to be as few as 10 spikes on the average virion. Surface protein gp120 interacts with host CD4, CCR5 and CXCR4. Gp120 also interacts with the C-type lectins CD209/DC-SIGN and CLEC4M/DC-SIGNR (collectively referred to as DC-SIGN(R)). Gp120 and gp41 interact with GalCer. Gp120 interacts with host ITGA4/ITGB7 complex; on CD4+ T-cells, this interaction results in rapid activation of integrin ITGAL/LFA-1, which facilitates efficient cell-to-cell spreading of HIV-1. Gp120 interacts with cell-associated heparan sulfate; this interaction increases virus infectivity on permissive cells and may be involved in infection of CD4- cells.</text>
</comment>
<evidence type="ECO:0000256" key="32">
    <source>
        <dbReference type="HAMAP-Rule" id="MF_04083"/>
    </source>
</evidence>
<feature type="short sequence motif" description="Di-leucine internalization motif" evidence="32">
    <location>
        <begin position="855"/>
        <end position="856"/>
    </location>
</feature>
<evidence type="ECO:0000256" key="12">
    <source>
        <dbReference type="ARBA" id="ARBA00022595"/>
    </source>
</evidence>
<feature type="region of interest" description="Fusion peptide" evidence="32">
    <location>
        <begin position="505"/>
        <end position="525"/>
    </location>
</feature>
<dbReference type="GO" id="GO:0055036">
    <property type="term" value="C:virion membrane"/>
    <property type="evidence" value="ECO:0007669"/>
    <property type="project" value="UniProtKB-SubCell"/>
</dbReference>
<keyword evidence="31 32" id="KW-1160">Virus entry into host cell</keyword>
<proteinExistence type="inferred from homology"/>
<comment type="subcellular location">
    <subcellularLocation>
        <location evidence="3">Host cell membrane</location>
        <topology evidence="3">Peripheral membrane protein</topology>
    </subcellularLocation>
    <subcellularLocation>
        <location evidence="1">Host cell membrane</location>
        <topology evidence="1">Single-pass type I membrane protein</topology>
    </subcellularLocation>
    <subcellularLocation>
        <location evidence="2">Host endosome membrane</location>
        <topology evidence="2">Peripheral membrane protein</topology>
    </subcellularLocation>
    <subcellularLocation>
        <location evidence="5">Host endosome membrane</location>
        <topology evidence="5">Single-pass type I membrane protein</topology>
    </subcellularLocation>
    <subcellularLocation>
        <location evidence="6">Virion membrane</location>
        <topology evidence="6">Peripheral membrane protein</topology>
    </subcellularLocation>
    <subcellularLocation>
        <location evidence="4">Virion membrane</location>
        <topology evidence="4">Single-pass type I membrane protein</topology>
    </subcellularLocation>
</comment>
<evidence type="ECO:0000256" key="29">
    <source>
        <dbReference type="ARBA" id="ARBA00023280"/>
    </source>
</evidence>
<evidence type="ECO:0000256" key="10">
    <source>
        <dbReference type="ARBA" id="ARBA00022570"/>
    </source>
</evidence>
<feature type="topological domain" description="Cytoplasmic" evidence="32">
    <location>
        <begin position="699"/>
        <end position="856"/>
    </location>
</feature>
<evidence type="ECO:0000256" key="33">
    <source>
        <dbReference type="RuleBase" id="RU363095"/>
    </source>
</evidence>
<keyword evidence="12 32" id="KW-1162">Viral penetration into host cytoplasm</keyword>
<reference evidence="37" key="1">
    <citation type="submission" date="2016-05" db="EMBL/GenBank/DDBJ databases">
        <title>Staged Induction of HIV-1 Glycan-Dependent Broadly Neutralizing Antibodies.</title>
        <authorList>
            <person name="Bonsignori M."/>
            <person name="Kreider E.F."/>
            <person name="Fera D."/>
            <person name="Meyerhoff R.R."/>
            <person name="Bradley T."/>
            <person name="Wiehe K."/>
            <person name="Alam S.M."/>
            <person name="Hwang K.-K."/>
            <person name="Saunders K.O."/>
            <person name="Xia S.-M."/>
            <person name="Zhang R."/>
            <person name="Gladden M."/>
            <person name="Monroe A."/>
            <person name="Pier B.W."/>
            <person name="Jette C.A."/>
            <person name="Kelsoe G."/>
            <person name="Louder M.K."/>
            <person name="Morris L."/>
            <person name="Kappes J."/>
            <person name="Wagh K."/>
            <person name="Kamanga G."/>
            <person name="Cohen M.S."/>
            <person name="Hraber P.T."/>
            <person name="Montefiori D.C."/>
            <person name="Trama A."/>
            <person name="Liao H.-X."/>
            <person name="Kepler T.B."/>
            <person name="Moody M.A."/>
            <person name="Gao F."/>
            <person name="Mascola J.R."/>
            <person name="Shaw G.M."/>
            <person name="Hahn B.H."/>
            <person name="Harrison S.C."/>
            <person name="Korber B."/>
            <person name="Haynes B.F."/>
        </authorList>
    </citation>
    <scope>NUCLEOTIDE SEQUENCE</scope>
    <source>
        <strain evidence="37">CH0848.3.d0358.80.12</strain>
    </source>
</reference>
<dbReference type="InterPro" id="IPR036377">
    <property type="entry name" value="Gp120_core_sf"/>
</dbReference>
<evidence type="ECO:0000256" key="16">
    <source>
        <dbReference type="ARBA" id="ARBA00022729"/>
    </source>
</evidence>
<protein>
    <recommendedName>
        <fullName evidence="32">Envelope glycoprotein gp160</fullName>
    </recommendedName>
    <alternativeName>
        <fullName evidence="32">Env polyprotein</fullName>
    </alternativeName>
    <component>
        <recommendedName>
            <fullName evidence="32">Surface protein gp120</fullName>
            <shortName evidence="32">SU</shortName>
        </recommendedName>
        <alternativeName>
            <fullName evidence="32">Glycoprotein 120</fullName>
            <shortName evidence="32">gp120</shortName>
        </alternativeName>
    </component>
    <component>
        <recommendedName>
            <fullName evidence="32">Transmembrane protein gp41</fullName>
            <shortName evidence="32">TM</shortName>
        </recommendedName>
        <alternativeName>
            <fullName evidence="32">Glycoprotein 41</fullName>
            <shortName evidence="32">gp41</shortName>
        </alternativeName>
    </component>
</protein>
<evidence type="ECO:0000256" key="31">
    <source>
        <dbReference type="ARBA" id="ARBA00023296"/>
    </source>
</evidence>
<dbReference type="GO" id="GO:0020002">
    <property type="term" value="C:host cell plasma membrane"/>
    <property type="evidence" value="ECO:0007669"/>
    <property type="project" value="UniProtKB-SubCell"/>
</dbReference>
<evidence type="ECO:0000256" key="7">
    <source>
        <dbReference type="ARBA" id="ARBA00022506"/>
    </source>
</evidence>
<feature type="transmembrane region" description="Helical" evidence="33">
    <location>
        <begin position="671"/>
        <end position="698"/>
    </location>
</feature>
<feature type="disulfide bond" evidence="32">
    <location>
        <begin position="216"/>
        <end position="245"/>
    </location>
</feature>
<organism evidence="37">
    <name type="scientific">Human immunodeficiency virus type 1</name>
    <name type="common">HIV-1</name>
    <dbReference type="NCBI Taxonomy" id="11676"/>
    <lineage>
        <taxon>Viruses</taxon>
        <taxon>Riboviria</taxon>
        <taxon>Pararnavirae</taxon>
        <taxon>Artverviricota</taxon>
        <taxon>Revtraviricetes</taxon>
        <taxon>Ortervirales</taxon>
        <taxon>Retroviridae</taxon>
        <taxon>Orthoretrovirinae</taxon>
        <taxon>Lentivirus</taxon>
        <taxon>Lentivirus humimdef1</taxon>
    </lineage>
</organism>
<keyword evidence="17 32" id="KW-1161">Viral attachment to host cell</keyword>
<dbReference type="Gene3D" id="1.10.287.210">
    <property type="match status" value="1"/>
</dbReference>
<dbReference type="GO" id="GO:0019064">
    <property type="term" value="P:fusion of virus membrane with host plasma membrane"/>
    <property type="evidence" value="ECO:0007669"/>
    <property type="project" value="UniProtKB-UniRule"/>
</dbReference>
<feature type="disulfide bond" evidence="32">
    <location>
        <begin position="226"/>
        <end position="237"/>
    </location>
</feature>
<keyword evidence="24 32" id="KW-0175">Coiled coil</keyword>
<dbReference type="SUPFAM" id="SSF56502">
    <property type="entry name" value="gp120 core"/>
    <property type="match status" value="2"/>
</dbReference>
<dbReference type="InterPro" id="IPR037527">
    <property type="entry name" value="Gp160"/>
</dbReference>
<comment type="miscellaneous">
    <text evidence="32">Inhibitors targeting HIV-1 viral envelope proteins are used as antiretroviral drugs. Attachment of virions to the cell surface via non-specific interactions and CD4 binding can be blocked by inhibitors that include cyanovirin-N, cyclotriazadisulfonamide analogs, PRO 2000, TNX 355 and PRO 542. In addition, BMS 806 can block CD4-induced conformational changes. Env interactions with the coreceptor molecules can be targeted by CCR5 antagonists including SCH-D, maraviroc (UK 427857) and aplaviroc (GW 873140), and the CXCR4 antagonist AMD 070. Fusion of viral and cellular membranes can be inhibited by peptides such as enfuvirtide and tifuvirtide (T 1249). Resistance to inhibitors associated with mutations in Env are observed. Most of the time, single mutations confer only a modest reduction in drug susceptibility. Combination of several mutations is usually required to develop a high-level drug resistance.</text>
</comment>
<feature type="domain" description="Retroviral envelope protein GP41-like" evidence="36">
    <location>
        <begin position="523"/>
        <end position="713"/>
    </location>
</feature>
<evidence type="ECO:0000256" key="2">
    <source>
        <dbReference type="ARBA" id="ARBA00004433"/>
    </source>
</evidence>
<feature type="lipid moiety-binding region" description="S-palmitoyl cysteine; by host" evidence="32">
    <location>
        <position position="757"/>
    </location>
</feature>
<dbReference type="EMBL" id="KX217371">
    <property type="protein sequence ID" value="ARM47260.1"/>
    <property type="molecule type" value="Genomic_RNA"/>
</dbReference>
<keyword evidence="30 32" id="KW-0449">Lipoprotein</keyword>
<comment type="caution">
    <text evidence="32 33">Lacks conserved residue(s) required for the propagation of feature annotation.</text>
</comment>
<comment type="domain">
    <text evidence="32">The membrane proximal external region (MPER) present in gp41 is a tryptophan-rich region recognized by the antibodies 2F5, Z13, and 4E10. MPER seems to play a role in fusion.</text>
</comment>
<evidence type="ECO:0000256" key="27">
    <source>
        <dbReference type="ARBA" id="ARBA00023157"/>
    </source>
</evidence>
<keyword evidence="9 32" id="KW-1032">Host cell membrane</keyword>
<comment type="domain">
    <text evidence="32">The CD4-binding region is targeted by the antibody b12.</text>
</comment>
<keyword evidence="14 32" id="KW-0812">Transmembrane</keyword>
<evidence type="ECO:0000256" key="34">
    <source>
        <dbReference type="SAM" id="MobiDB-lite"/>
    </source>
</evidence>
<keyword evidence="29 32" id="KW-0899">Viral immunoevasion</keyword>
<dbReference type="GO" id="GO:0005198">
    <property type="term" value="F:structural molecule activity"/>
    <property type="evidence" value="ECO:0007669"/>
    <property type="project" value="UniProtKB-UniRule"/>
</dbReference>
<evidence type="ECO:0000256" key="22">
    <source>
        <dbReference type="ARBA" id="ARBA00022989"/>
    </source>
</evidence>
<dbReference type="FunFam" id="2.170.40.20:FF:000003">
    <property type="entry name" value="Envelope glycoprotein gp160"/>
    <property type="match status" value="1"/>
</dbReference>
<feature type="region of interest" description="MPER; binding to GalCer" evidence="32">
    <location>
        <begin position="655"/>
        <end position="676"/>
    </location>
</feature>
<feature type="region of interest" description="Immunosuppression" evidence="32">
    <location>
        <begin position="567"/>
        <end position="585"/>
    </location>
</feature>
<keyword evidence="27 32" id="KW-1015">Disulfide bond</keyword>
<evidence type="ECO:0000256" key="18">
    <source>
        <dbReference type="ARBA" id="ARBA00022844"/>
    </source>
</evidence>
<evidence type="ECO:0000313" key="37">
    <source>
        <dbReference type="EMBL" id="ARM47260.1"/>
    </source>
</evidence>
<feature type="disulfide bond" evidence="32">
    <location>
        <begin position="591"/>
        <end position="597"/>
    </location>
</feature>
<keyword evidence="23 32" id="KW-1039">Host endosome</keyword>
<evidence type="ECO:0000256" key="17">
    <source>
        <dbReference type="ARBA" id="ARBA00022804"/>
    </source>
</evidence>
<evidence type="ECO:0000256" key="19">
    <source>
        <dbReference type="ARBA" id="ARBA00022870"/>
    </source>
</evidence>
<accession>A0A1W6IG92</accession>
<comment type="PTM">
    <text evidence="32">Palmitoylation of the transmembrane protein and of Env polyprotein (prior to its proteolytic cleavage) is essential for their association with host cell membrane lipid rafts. Palmitoylation is therefore required for envelope trafficking to classical lipid rafts, but not for viral replication.</text>
</comment>
<dbReference type="Gene3D" id="2.170.40.20">
    <property type="entry name" value="Human immunodeficiency virus 1, Gp160, envelope glycoprotein"/>
    <property type="match status" value="2"/>
</dbReference>
<dbReference type="FunFam" id="1.20.5.490:FF:000001">
    <property type="entry name" value="Envelope glycoprotein gp160"/>
    <property type="match status" value="1"/>
</dbReference>
<evidence type="ECO:0000256" key="5">
    <source>
        <dbReference type="ARBA" id="ARBA00004578"/>
    </source>
</evidence>
<dbReference type="SUPFAM" id="SSF58069">
    <property type="entry name" value="Virus ectodomain"/>
    <property type="match status" value="1"/>
</dbReference>
<evidence type="ECO:0000256" key="30">
    <source>
        <dbReference type="ARBA" id="ARBA00023288"/>
    </source>
</evidence>
<comment type="function">
    <text evidence="32">Transmembrane protein gp41: Acts as a class I viral fusion protein. Under the current model, the protein has at least 3 conformational states: pre-fusion native state, pre-hairpin intermediate state, and post-fusion hairpin state. During fusion of viral and target intracellular membranes, the coiled coil regions (heptad repeats) assume a trimer-of-hairpins structure, positioning the fusion peptide in close proximity to the C-terminal region of the ectodomain. The formation of this structure appears to drive apposition and subsequent fusion of viral and target cell membranes. Complete fusion occurs in host cell endosomes and is dynamin-dependent, however some lipid transfer might occur at the plasma membrane. The virus undergoes clathrin-dependent internalization long before endosomal fusion, thus minimizing the surface exposure of conserved viral epitopes during fusion and reducing the efficacy of inhibitors targeting these epitopes. Membranes fusion leads to delivery of the nucleocapsid into the cytoplasm.</text>
</comment>
<dbReference type="GO" id="GO:0075512">
    <property type="term" value="P:clathrin-dependent endocytosis of virus by host cell"/>
    <property type="evidence" value="ECO:0007669"/>
    <property type="project" value="UniProtKB-UniRule"/>
</dbReference>
<dbReference type="HAMAP" id="MF_04083">
    <property type="entry name" value="HIV_ENV"/>
    <property type="match status" value="1"/>
</dbReference>
<keyword evidence="10 32" id="KW-1165">Clathrin-mediated endocytosis of virus by host</keyword>
<evidence type="ECO:0000259" key="36">
    <source>
        <dbReference type="Pfam" id="PF00517"/>
    </source>
</evidence>
<dbReference type="CDD" id="cd09909">
    <property type="entry name" value="HIV-1-like_HR1-HR2"/>
    <property type="match status" value="1"/>
</dbReference>
<dbReference type="GO" id="GO:0044175">
    <property type="term" value="C:host cell endosome membrane"/>
    <property type="evidence" value="ECO:0007669"/>
    <property type="project" value="UniProtKB-SubCell"/>
</dbReference>
<comment type="domain">
    <text evidence="32">The YXXL motif is involved in determining the exact site of viral release at the surface of infected mononuclear cells and promotes endocytosis. YXXL and di-leucine endocytosis motifs interact directly or indirectly with the clathrin adapter complexes, opperate independently, and their activities are not additive.</text>
</comment>
<feature type="chain" id="PRO_5023571429" description="Envelope glycoprotein gp160" evidence="32">
    <location>
        <begin position="32"/>
        <end position="856"/>
    </location>
</feature>
<dbReference type="GO" id="GO:0019031">
    <property type="term" value="C:viral envelope"/>
    <property type="evidence" value="ECO:0007669"/>
    <property type="project" value="UniProtKB-KW"/>
</dbReference>
<evidence type="ECO:0000256" key="1">
    <source>
        <dbReference type="ARBA" id="ARBA00004402"/>
    </source>
</evidence>
<feature type="region of interest" description="Disordered" evidence="34">
    <location>
        <begin position="711"/>
        <end position="732"/>
    </location>
</feature>
<comment type="subcellular location">
    <molecule>Surface protein gp120</molecule>
    <subcellularLocation>
        <location evidence="32">Virion membrane</location>
        <topology evidence="32">Peripheral membrane protein</topology>
    </subcellularLocation>
    <subcellularLocation>
        <location evidence="32">Host cell membrane</location>
        <topology evidence="32">Peripheral membrane protein</topology>
    </subcellularLocation>
    <subcellularLocation>
        <location evidence="32">Host endosome membrane</location>
        <topology evidence="32">Single-pass type I membrane protein</topology>
    </subcellularLocation>
    <text evidence="32">The surface protein is not anchored to the viral envelope, but associates with the extravirion surface through its binding to TM. It is probably concentrated at the site of budding and incorporated into the virions possibly by contacts between the cytoplasmic tail of Env and the N-terminus of Gag.</text>
</comment>
<comment type="PTM">
    <text evidence="32">Highly glycosylated by host. The high number of glycan on the protein is reffered to as 'glycan shield' because it contributes to hide protein sequence from adaptive immune system.</text>
</comment>
<keyword evidence="18 32" id="KW-0946">Virion</keyword>
<feature type="chain" id="PRO_5023571431" description="Transmembrane protein gp41" evidence="32">
    <location>
        <begin position="505"/>
        <end position="856"/>
    </location>
</feature>
<evidence type="ECO:0000256" key="15">
    <source>
        <dbReference type="ARBA" id="ARBA00022703"/>
    </source>
</evidence>
<dbReference type="GO" id="GO:0019062">
    <property type="term" value="P:virion attachment to host cell"/>
    <property type="evidence" value="ECO:0007669"/>
    <property type="project" value="UniProtKB-UniRule"/>
</dbReference>
<evidence type="ECO:0000256" key="20">
    <source>
        <dbReference type="ARBA" id="ARBA00022879"/>
    </source>
</evidence>
<dbReference type="Pfam" id="PF00517">
    <property type="entry name" value="GP41"/>
    <property type="match status" value="1"/>
</dbReference>
<dbReference type="GO" id="GO:0039654">
    <property type="term" value="P:fusion of virus membrane with host endosome membrane"/>
    <property type="evidence" value="ECO:0007669"/>
    <property type="project" value="UniProtKB-UniRule"/>
</dbReference>
<dbReference type="GO" id="GO:1903911">
    <property type="term" value="P:positive regulation of receptor clustering"/>
    <property type="evidence" value="ECO:0007669"/>
    <property type="project" value="UniProtKB-UniRule"/>
</dbReference>
<dbReference type="GO" id="GO:0052031">
    <property type="term" value="P:symbiont-mediated perturbation of host defense response"/>
    <property type="evidence" value="ECO:0007669"/>
    <property type="project" value="UniProtKB-UniRule"/>
</dbReference>
<sequence>MKVMGILKNYPQWWIWGILGFWMLMICNGKENLWVTVYYGVPVWKEAKTTLFCASDAKAYKKEVHNVWATHACVPTDPSPQELVLKNVTENFNMWKNDMVDQMHEDIISLWDQSLKPCVKLTPLCVTLNCSNARSNVNVTSINNTIMGEMKNCSFNTTTEIRDKEKKEYALFYKPDVVPLNETSNTSEYRLINCNTSAVTQACPKVTFEPIPIHYCAPAGYAILKCNNETFNGTGPCSNVSTVQCTHGIRPVVSTQLLLNGSLAEKEIVIRSENLTNNAKIIIVHLNTPVEIVCTRPGNNTRKSVRIGPGQTFYATGDIIGDIRQAHCNISEGQWNKTLQEVGKELQKHFPNKTIKYERSAGGDMEITTHSFNCGGEFFYCNTSNLFNGTYNGTYINISTNSNSTITLQCRIKQIINMWQGVGRAMYAPPIAGNITCKSNITGLLLTRDGGTKNNSNEETFRPAGGDMRDNWRSELYKYKVVEIQPLGIAPTGAKRRVVEREKRAAGLGALFLGFLGAAGSTMGAASITLTVQARQLLSGIVQQQSNLLRAIEAQQHMLQLTVWGIKQLQARVLALERYLKDQQLLGMWGCSGKLICTTAVPWNNSWSNKSEKDIWDNMTWMQWEREISNYTETIYKLLEDSQHQQERNEKDLLALDSWNSLWNWFNITNWLWYIRIFIMIVGGLVGLRIVFAVLSIVNRVRQGYSPLSLQTLTPNPREPDRLGGIEEEGGEQDRDRSIRLVSGFLPIVWDDLRSLCLFSYHRLRDFLLLAARVVELLGRSSLRGLQRGWEVLKYLGSLVQYWGLELKKSAISLLDTIAIAVAEGTDRIIELIQRSCRAIRNIPTRIRQGFEASLL</sequence>
<comment type="miscellaneous">
    <text evidence="32">HIV-1 lineages are divided in three main groups, M (for Major), O (for Outlier), and N (for New, or Non-M, Non-O). The vast majority of strains found worldwide belong to the group M. Group O seems to be endemic to and largely confined to Cameroon and neighboring countries in West Central Africa, where these viruses represent a small minority of HIV-1 strains. The group N is represented by a limited number of isolates from Cameroonian persons. The group M is further subdivided in 9 clades or subtypes (A to D, F to H, J and K).</text>
</comment>
<keyword evidence="15 32" id="KW-0053">Apoptosis</keyword>
<keyword evidence="19 32" id="KW-1043">Host membrane</keyword>
<dbReference type="InterPro" id="IPR000777">
    <property type="entry name" value="HIV1_Gp120"/>
</dbReference>
<feature type="disulfide bond" evidence="32">
    <location>
        <begin position="53"/>
        <end position="73"/>
    </location>
</feature>
<gene>
    <name evidence="32 37" type="primary">env</name>
</gene>
<dbReference type="FunFam" id="1.10.287.210:FF:000001">
    <property type="entry name" value="Envelope glycoprotein gp160"/>
    <property type="match status" value="1"/>
</dbReference>
<feature type="short sequence motif" description="YXXL motif; contains endocytosis signal" evidence="32">
    <location>
        <begin position="705"/>
        <end position="708"/>
    </location>
</feature>
<evidence type="ECO:0000256" key="25">
    <source>
        <dbReference type="ARBA" id="ARBA00023136"/>
    </source>
</evidence>
<dbReference type="Pfam" id="PF00516">
    <property type="entry name" value="GP120"/>
    <property type="match status" value="2"/>
</dbReference>
<keyword evidence="7 32" id="KW-1168">Fusion of virus membrane with host membrane</keyword>
<evidence type="ECO:0000256" key="8">
    <source>
        <dbReference type="ARBA" id="ARBA00022510"/>
    </source>
</evidence>
<name>A0A1W6IG92_HV1</name>
<feature type="region of interest" description="CD4-binding loop" evidence="32">
    <location>
        <begin position="360"/>
        <end position="370"/>
    </location>
</feature>
<keyword evidence="13 32" id="KW-0165">Cleavage on pair of basic residues</keyword>
<comment type="function">
    <text evidence="32">Envelope glycoprotein gp160: Oligomerizes in the host endoplasmic reticulum into predominantly trimers. In a second time, gp160 transits in the host Golgi, where glycosylation is completed. The precursor is then proteolytically cleaved in the trans-Golgi and thereby activated by cellular furin or furin-like proteases to produce gp120 and gp41.</text>
</comment>
<keyword evidence="11 32" id="KW-0945">Host-virus interaction</keyword>
<evidence type="ECO:0000256" key="11">
    <source>
        <dbReference type="ARBA" id="ARBA00022581"/>
    </source>
</evidence>
<comment type="function">
    <text evidence="32">Surface protein gp120: Attaches the virus to the host lymphoid cell by binding to the primary receptor CD4. This interaction induces a structural rearrangement creating a high affinity binding site for a chemokine coreceptor like CXCR4 and/or CCR5. Acts as a ligand for CD209/DC-SIGN and CLEC4M/DC-SIGNR, which are respectively found on dendritic cells (DCs), and on endothelial cells of liver sinusoids and lymph node sinuses. These interactions allow capture of viral particles at mucosal surfaces by these cells and subsequent transmission to permissive cells. HIV subverts the migration properties of dendritic cells to gain access to CD4+ T-cells in lymph nodes. Virus transmission to permissive T-cells occurs either in trans (without DCs infection, through viral capture and transmission), or in cis (following DCs productive infection, through the usual CD4-gp120 interaction), thereby inducing a robust infection. In trans infection, bound virions remain infectious over days and it is proposed that they are not degraded, but protected in non-lysosomal acidic organelles within the DCs close to the cell membrane thus contributing to the viral infectious potential during DCs' migration from the periphery to the lymphoid tissues. On arrival at lymphoid tissues, intact virions recycle back to DCs' cell surface allowing virus transmission to CD4+ T-cells.</text>
</comment>
<organismHost>
    <name type="scientific">Homo sapiens</name>
    <name type="common">Human</name>
    <dbReference type="NCBI Taxonomy" id="9606"/>
</organismHost>
<feature type="domain" description="Human immunodeficiency virus 1 envelope glycoprotein Gp120" evidence="35">
    <location>
        <begin position="33"/>
        <end position="139"/>
    </location>
</feature>
<keyword evidence="21 32" id="KW-1164">Virus endocytosis by host</keyword>
<evidence type="ECO:0000256" key="28">
    <source>
        <dbReference type="ARBA" id="ARBA00023180"/>
    </source>
</evidence>
<evidence type="ECO:0000259" key="35">
    <source>
        <dbReference type="Pfam" id="PF00516"/>
    </source>
</evidence>
<dbReference type="GO" id="GO:1903908">
    <property type="term" value="P:positive regulation of plasma membrane raft polarization"/>
    <property type="evidence" value="ECO:0007669"/>
    <property type="project" value="UniProtKB-UniRule"/>
</dbReference>
<dbReference type="Gene3D" id="1.20.5.490">
    <property type="entry name" value="Single helix bin"/>
    <property type="match status" value="1"/>
</dbReference>
<evidence type="ECO:0000256" key="26">
    <source>
        <dbReference type="ARBA" id="ARBA00023139"/>
    </source>
</evidence>
<feature type="lipid moiety-binding region" description="S-palmitoyl cysteine; by host" evidence="32">
    <location>
        <position position="837"/>
    </location>
</feature>
<comment type="subcellular location">
    <molecule>Transmembrane protein gp41</molecule>
    <subcellularLocation>
        <location evidence="32">Virion membrane</location>
        <topology evidence="32">Single-pass type I membrane protein</topology>
    </subcellularLocation>
    <subcellularLocation>
        <location evidence="32">Host cell membrane</location>
        <topology evidence="32">Single-pass type I membrane protein</topology>
    </subcellularLocation>
    <subcellularLocation>
        <location evidence="32">Host endosome membrane</location>
        <topology evidence="32">Single-pass type I membrane protein</topology>
    </subcellularLocation>
    <text evidence="32">It is probably concentrated at the site of budding and incorporated into the virions possibly by contacts between the cytoplasmic tail of Env and the N-terminus of Gag.</text>
</comment>
<evidence type="ECO:0000256" key="6">
    <source>
        <dbReference type="ARBA" id="ARBA00004650"/>
    </source>
</evidence>
<feature type="domain" description="Human immunodeficiency virus 1 envelope glycoprotein Gp120" evidence="35">
    <location>
        <begin position="147"/>
        <end position="504"/>
    </location>
</feature>
<keyword evidence="16 32" id="KW-0732">Signal</keyword>
<dbReference type="GO" id="GO:0016020">
    <property type="term" value="C:membrane"/>
    <property type="evidence" value="ECO:0007669"/>
    <property type="project" value="UniProtKB-UniRule"/>
</dbReference>
<dbReference type="InterPro" id="IPR000328">
    <property type="entry name" value="GP41-like"/>
</dbReference>
<evidence type="ECO:0000256" key="14">
    <source>
        <dbReference type="ARBA" id="ARBA00022692"/>
    </source>
</evidence>
<dbReference type="FunFam" id="2.170.40.20:FF:000004">
    <property type="entry name" value="Envelope glycoprotein gp160"/>
    <property type="match status" value="1"/>
</dbReference>
<evidence type="ECO:0000256" key="24">
    <source>
        <dbReference type="ARBA" id="ARBA00023054"/>
    </source>
</evidence>
<evidence type="ECO:0000256" key="3">
    <source>
        <dbReference type="ARBA" id="ARBA00004505"/>
    </source>
</evidence>
<comment type="domain">
    <text evidence="32 33">The 17 amino acids long immunosuppressive region is present in many retroviral envelope proteins. Synthetic peptides derived from this relatively conserved sequence inhibit immune function in vitro and in vivo.</text>
</comment>
<comment type="domain">
    <text evidence="32">Some of the most genetically diverse regions of the viral genome are present in Env. They are called variable regions 1 through 5 (V1 through V5). Coreceptor usage of gp120 is determined mainly by the primary structure of the third variable region (V3) in the outer domain of gp120. The sequence of V3 determines which coreceptor, CCR5 and/or CXCR4 (corresponding to R5/macrophage, X4/T cell and R5X4/T cell and macrophage tropism), is used to trigger the fusion potential of the Env complex, and hence which cells the virus can infect. Binding to CCR5 involves a region adjacent in addition to V3.</text>
</comment>
<keyword evidence="25 32" id="KW-0472">Membrane</keyword>
<keyword evidence="22 32" id="KW-1133">Transmembrane helix</keyword>
<dbReference type="GO" id="GO:0019082">
    <property type="term" value="P:viral protein processing"/>
    <property type="evidence" value="ECO:0007669"/>
    <property type="project" value="UniProtKB-UniRule"/>
</dbReference>
<comment type="similarity">
    <text evidence="32">Belongs to the HIV-1 env protein family.</text>
</comment>
<evidence type="ECO:0000256" key="21">
    <source>
        <dbReference type="ARBA" id="ARBA00022890"/>
    </source>
</evidence>
<feature type="transmembrane region" description="Helical" evidence="33">
    <location>
        <begin position="505"/>
        <end position="528"/>
    </location>
</feature>
<keyword evidence="26 32" id="KW-0564">Palmitate</keyword>
<evidence type="ECO:0000256" key="4">
    <source>
        <dbReference type="ARBA" id="ARBA00004563"/>
    </source>
</evidence>
<feature type="site" description="Cleavage; by host furin" evidence="32">
    <location>
        <begin position="504"/>
        <end position="505"/>
    </location>
</feature>
<comment type="PTM">
    <text evidence="32">Specific enzymatic cleavages in vivo yield mature proteins. Envelope glycoproteins are synthesized as a inactive precursor that is heavily N-glycosylated and processed likely by host cell furin in the Golgi to yield the mature SU and TM proteins. The cleavage site between SU and TM requires the minimal sequence [KR]-X-[KR]-R. About 2 of the 9 disulfide bonds of gp41 are reduced by P4HB/PDI, following binding to CD4 receptor.</text>
</comment>
<keyword evidence="20 32" id="KW-0261">Viral envelope protein</keyword>
<keyword evidence="8 32" id="KW-1170">Fusion of virus membrane with host endosomal membrane</keyword>
<evidence type="ECO:0000256" key="9">
    <source>
        <dbReference type="ARBA" id="ARBA00022511"/>
    </source>
</evidence>
<evidence type="ECO:0000256" key="13">
    <source>
        <dbReference type="ARBA" id="ARBA00022685"/>
    </source>
</evidence>